<gene>
    <name evidence="1" type="ORF">GGQ73_002841</name>
</gene>
<accession>A0A7W6C6X8</accession>
<proteinExistence type="predicted"/>
<name>A0A7W6C6X8_9HYPH</name>
<reference evidence="1 2" key="1">
    <citation type="submission" date="2020-08" db="EMBL/GenBank/DDBJ databases">
        <title>Genomic Encyclopedia of Type Strains, Phase IV (KMG-IV): sequencing the most valuable type-strain genomes for metagenomic binning, comparative biology and taxonomic classification.</title>
        <authorList>
            <person name="Goeker M."/>
        </authorList>
    </citation>
    <scope>NUCLEOTIDE SEQUENCE [LARGE SCALE GENOMIC DNA]</scope>
    <source>
        <strain evidence="1 2">DSM 26438</strain>
    </source>
</reference>
<evidence type="ECO:0000313" key="1">
    <source>
        <dbReference type="EMBL" id="MBB3946887.1"/>
    </source>
</evidence>
<dbReference type="Proteomes" id="UP000565286">
    <property type="component" value="Unassembled WGS sequence"/>
</dbReference>
<keyword evidence="2" id="KW-1185">Reference proteome</keyword>
<comment type="caution">
    <text evidence="1">The sequence shown here is derived from an EMBL/GenBank/DDBJ whole genome shotgun (WGS) entry which is preliminary data.</text>
</comment>
<dbReference type="EMBL" id="JACIDV010000007">
    <property type="protein sequence ID" value="MBB3946887.1"/>
    <property type="molecule type" value="Genomic_DNA"/>
</dbReference>
<dbReference type="AlphaFoldDB" id="A0A7W6C6X8"/>
<sequence length="70" mass="8155">MPWQNVVFSGFLRLQKPTKQTFGFASLPDFCVSKMSFWSGFCRRQHTVVCTQVADHVPYELCRSNDKRPL</sequence>
<protein>
    <submittedName>
        <fullName evidence="1">Uncharacterized protein</fullName>
    </submittedName>
</protein>
<organism evidence="1 2">
    <name type="scientific">Rhizobium skierniewicense</name>
    <dbReference type="NCBI Taxonomy" id="984260"/>
    <lineage>
        <taxon>Bacteria</taxon>
        <taxon>Pseudomonadati</taxon>
        <taxon>Pseudomonadota</taxon>
        <taxon>Alphaproteobacteria</taxon>
        <taxon>Hyphomicrobiales</taxon>
        <taxon>Rhizobiaceae</taxon>
        <taxon>Rhizobium/Agrobacterium group</taxon>
        <taxon>Rhizobium</taxon>
    </lineage>
</organism>
<evidence type="ECO:0000313" key="2">
    <source>
        <dbReference type="Proteomes" id="UP000565286"/>
    </source>
</evidence>